<dbReference type="EMBL" id="JAAPAO010002256">
    <property type="protein sequence ID" value="KAF4647977.1"/>
    <property type="molecule type" value="Genomic_DNA"/>
</dbReference>
<proteinExistence type="predicted"/>
<evidence type="ECO:0000313" key="1">
    <source>
        <dbReference type="EMBL" id="KAF4647977.1"/>
    </source>
</evidence>
<dbReference type="AlphaFoldDB" id="A0A7J6KLP0"/>
<dbReference type="Gene3D" id="3.10.10.10">
    <property type="entry name" value="HIV Type 1 Reverse Transcriptase, subunit A, domain 1"/>
    <property type="match status" value="1"/>
</dbReference>
<reference evidence="1 2" key="1">
    <citation type="submission" date="2020-04" db="EMBL/GenBank/DDBJ databases">
        <title>Perkinsus chesapeaki whole genome sequence.</title>
        <authorList>
            <person name="Bogema D.R."/>
        </authorList>
    </citation>
    <scope>NUCLEOTIDE SEQUENCE [LARGE SCALE GENOMIC DNA]</scope>
    <source>
        <strain evidence="1">ATCC PRA-425</strain>
    </source>
</reference>
<dbReference type="InterPro" id="IPR043128">
    <property type="entry name" value="Rev_trsase/Diguanyl_cyclase"/>
</dbReference>
<feature type="non-terminal residue" evidence="1">
    <location>
        <position position="342"/>
    </location>
</feature>
<feature type="non-terminal residue" evidence="1">
    <location>
        <position position="1"/>
    </location>
</feature>
<dbReference type="InterPro" id="IPR043502">
    <property type="entry name" value="DNA/RNA_pol_sf"/>
</dbReference>
<dbReference type="SUPFAM" id="SSF56672">
    <property type="entry name" value="DNA/RNA polymerases"/>
    <property type="match status" value="1"/>
</dbReference>
<evidence type="ECO:0000313" key="2">
    <source>
        <dbReference type="Proteomes" id="UP000591131"/>
    </source>
</evidence>
<keyword evidence="2" id="KW-1185">Reference proteome</keyword>
<dbReference type="OrthoDB" id="6434680at2759"/>
<protein>
    <recommendedName>
        <fullName evidence="3">Reverse transcriptase domain-containing protein</fullName>
    </recommendedName>
</protein>
<gene>
    <name evidence="1" type="ORF">FOL47_003903</name>
</gene>
<name>A0A7J6KLP0_PERCH</name>
<organism evidence="1 2">
    <name type="scientific">Perkinsus chesapeaki</name>
    <name type="common">Clam parasite</name>
    <name type="synonym">Perkinsus andrewsi</name>
    <dbReference type="NCBI Taxonomy" id="330153"/>
    <lineage>
        <taxon>Eukaryota</taxon>
        <taxon>Sar</taxon>
        <taxon>Alveolata</taxon>
        <taxon>Perkinsozoa</taxon>
        <taxon>Perkinsea</taxon>
        <taxon>Perkinsida</taxon>
        <taxon>Perkinsidae</taxon>
        <taxon>Perkinsus</taxon>
    </lineage>
</organism>
<accession>A0A7J6KLP0</accession>
<evidence type="ECO:0008006" key="3">
    <source>
        <dbReference type="Google" id="ProtNLM"/>
    </source>
</evidence>
<dbReference type="Proteomes" id="UP000591131">
    <property type="component" value="Unassembled WGS sequence"/>
</dbReference>
<comment type="caution">
    <text evidence="1">The sequence shown here is derived from an EMBL/GenBank/DDBJ whole genome shotgun (WGS) entry which is preliminary data.</text>
</comment>
<sequence>VYRQPPEPDETTDLDAIARAVTTISRRSQVAEDLFGQDTVLCGADKPLHMLADDTLVDIILEAQSLPNSHPEPIRRHVHRIPWVSEARPNRRRSLRRAKQMSTKLLEKLKKDPQAYRQCCDQVHMLVERGYARPAAEEEISHAYGLLVVRRASSTTTPLRVVLDGSTLRGFVSAGVIYDRTVVTPLLVLRRYAFFTLADLEKAFYSLSIISDDCGAQGYYWEGQWYMLLRAGMGLPSSPSMLQTSMQVTLKEFDEDIAPRLRLGPYCVRSFMDDIAQGATTVVDRNCLAEGVNKTITSNGFSEQKCKRIQNLVNGIDSGDDKPGALFGVQWDSSRDALSLSP</sequence>
<dbReference type="Gene3D" id="3.30.70.270">
    <property type="match status" value="1"/>
</dbReference>